<evidence type="ECO:0000313" key="1">
    <source>
        <dbReference type="EMBL" id="MBB5319929.1"/>
    </source>
</evidence>
<dbReference type="AlphaFoldDB" id="A0A840U483"/>
<protein>
    <submittedName>
        <fullName evidence="1">Uncharacterized protein</fullName>
    </submittedName>
</protein>
<dbReference type="EMBL" id="JACHFE010000001">
    <property type="protein sequence ID" value="MBB5319929.1"/>
    <property type="molecule type" value="Genomic_DNA"/>
</dbReference>
<comment type="caution">
    <text evidence="1">The sequence shown here is derived from an EMBL/GenBank/DDBJ whole genome shotgun (WGS) entry which is preliminary data.</text>
</comment>
<dbReference type="Proteomes" id="UP000591735">
    <property type="component" value="Unassembled WGS sequence"/>
</dbReference>
<organism evidence="1 2">
    <name type="scientific">Marinobacter oulmenensis</name>
    <dbReference type="NCBI Taxonomy" id="643747"/>
    <lineage>
        <taxon>Bacteria</taxon>
        <taxon>Pseudomonadati</taxon>
        <taxon>Pseudomonadota</taxon>
        <taxon>Gammaproteobacteria</taxon>
        <taxon>Pseudomonadales</taxon>
        <taxon>Marinobacteraceae</taxon>
        <taxon>Marinobacter</taxon>
    </lineage>
</organism>
<sequence length="44" mass="5413">MNRAAYKSEDFYQTIRNKTFVFLLQKHPKKQTNTRFNCDLKQFI</sequence>
<accession>A0A840U483</accession>
<reference evidence="1 2" key="1">
    <citation type="submission" date="2020-08" db="EMBL/GenBank/DDBJ databases">
        <title>Genomic Encyclopedia of Type Strains, Phase IV (KMG-IV): sequencing the most valuable type-strain genomes for metagenomic binning, comparative biology and taxonomic classification.</title>
        <authorList>
            <person name="Goeker M."/>
        </authorList>
    </citation>
    <scope>NUCLEOTIDE SEQUENCE [LARGE SCALE GENOMIC DNA]</scope>
    <source>
        <strain evidence="1 2">DSM 22359</strain>
    </source>
</reference>
<gene>
    <name evidence="1" type="ORF">HNR38_000397</name>
</gene>
<keyword evidence="2" id="KW-1185">Reference proteome</keyword>
<proteinExistence type="predicted"/>
<name>A0A840U483_9GAMM</name>
<evidence type="ECO:0000313" key="2">
    <source>
        <dbReference type="Proteomes" id="UP000591735"/>
    </source>
</evidence>